<keyword evidence="7" id="KW-1185">Reference proteome</keyword>
<feature type="domain" description="Squalene cyclase C-terminal" evidence="4">
    <location>
        <begin position="413"/>
        <end position="751"/>
    </location>
</feature>
<evidence type="ECO:0000256" key="3">
    <source>
        <dbReference type="RuleBase" id="RU362003"/>
    </source>
</evidence>
<feature type="domain" description="Squalene cyclase N-terminal" evidence="5">
    <location>
        <begin position="98"/>
        <end position="364"/>
    </location>
</feature>
<dbReference type="SUPFAM" id="SSF48239">
    <property type="entry name" value="Terpenoid cyclases/Protein prenyltransferases"/>
    <property type="match status" value="2"/>
</dbReference>
<dbReference type="EC" id="5.4.99.-" evidence="3"/>
<gene>
    <name evidence="6" type="ORF">Scep_027358</name>
</gene>
<dbReference type="Pfam" id="PF13243">
    <property type="entry name" value="SQHop_cyclase_C"/>
    <property type="match status" value="1"/>
</dbReference>
<dbReference type="FunFam" id="1.50.10.20:FF:000011">
    <property type="entry name" value="Terpene cyclase/mutase family member"/>
    <property type="match status" value="1"/>
</dbReference>
<keyword evidence="2" id="KW-0677">Repeat</keyword>
<dbReference type="GO" id="GO:0016104">
    <property type="term" value="P:triterpenoid biosynthetic process"/>
    <property type="evidence" value="ECO:0007669"/>
    <property type="project" value="InterPro"/>
</dbReference>
<dbReference type="GO" id="GO:0042300">
    <property type="term" value="F:beta-amyrin synthase activity"/>
    <property type="evidence" value="ECO:0007669"/>
    <property type="project" value="TreeGrafter"/>
</dbReference>
<dbReference type="InterPro" id="IPR018333">
    <property type="entry name" value="Squalene_cyclase"/>
</dbReference>
<dbReference type="NCBIfam" id="TIGR01787">
    <property type="entry name" value="squalene_cyclas"/>
    <property type="match status" value="1"/>
</dbReference>
<sequence>MWKLKIGEGNDPWLFSTNNYVGRQIWEFDHNFGTPEERDKVEKAREEYRNNRFKYKASNDLLLQLQLTKDIQIDETNPPLKLQDNEDITYEVITNALKRATRFVAAMQVGDGHWPAECSGPLFLVPPLVIILHISGTLNVVLSLEQREEILRYIYNQQNEDGGWGLHVGGRSIMFGTALNYVALRLLGKELEGNGEGCLEKARKWILEHGGVTYIPTWGKFYLSVLGVYEWAGINPIPPEFFLLPSYFPINAGKLWCYCRITAMAMSYVYGKRFVGPISSLILILRQELYDQSYQEIDWDKARHLCAKGDLYYPHPLVQNALWDFLHLLVEPLLQRWPFSKLRTIALEKLIKHIHYEDENSRYMDLASIEKVLNMMACWAEDPKSDAFKYHLARIPDYLWVAEDGMKMQNIGSQTWDAAFAIQAIISIENIEEYGPTLQEGYNFLKMSQVQENPSGDFQSMYRNISKGSWTFSDQDWGWQVSDCTAEALKAVLLLSQLEQEIVGEKIEAQKLYDAVNVILSLQSENGGFSAWEPARAPEWLELFNSSDVFPCAMIETEYVECTASAVQVLALFRKLHPEHRKKEIDNSISKAVKFIEDVQISNGSWKGNWGICFTYATWFATRGLTAGGKTYANCLAIRKAADFLLSTQKDSGGWGEDYICCLNEDYIHLPGDDSNLVQTAWAMMALINIGQAQRDPSPLHRAARLLINSQMRDGSFPQQDATALSLKNLVLHFASYRYIFPWWALGEYRKHVTLAS</sequence>
<dbReference type="EMBL" id="JBBNAG010000012">
    <property type="protein sequence ID" value="KAK9088276.1"/>
    <property type="molecule type" value="Genomic_DNA"/>
</dbReference>
<dbReference type="GO" id="GO:0005811">
    <property type="term" value="C:lipid droplet"/>
    <property type="evidence" value="ECO:0007669"/>
    <property type="project" value="InterPro"/>
</dbReference>
<evidence type="ECO:0000259" key="4">
    <source>
        <dbReference type="Pfam" id="PF13243"/>
    </source>
</evidence>
<protein>
    <recommendedName>
        <fullName evidence="3">Terpene cyclase/mutase family member</fullName>
        <ecNumber evidence="3">5.4.99.-</ecNumber>
    </recommendedName>
</protein>
<dbReference type="CDD" id="cd02892">
    <property type="entry name" value="SQCY_1"/>
    <property type="match status" value="1"/>
</dbReference>
<dbReference type="Gene3D" id="1.50.10.20">
    <property type="match status" value="2"/>
</dbReference>
<comment type="similarity">
    <text evidence="1 3">Belongs to the terpene cyclase/mutase family.</text>
</comment>
<dbReference type="Proteomes" id="UP001419268">
    <property type="component" value="Unassembled WGS sequence"/>
</dbReference>
<keyword evidence="3" id="KW-0413">Isomerase</keyword>
<dbReference type="InterPro" id="IPR008930">
    <property type="entry name" value="Terpenoid_cyclase/PrenylTrfase"/>
</dbReference>
<dbReference type="Pfam" id="PF13249">
    <property type="entry name" value="SQHop_cyclase_N"/>
    <property type="match status" value="1"/>
</dbReference>
<organism evidence="6 7">
    <name type="scientific">Stephania cephalantha</name>
    <dbReference type="NCBI Taxonomy" id="152367"/>
    <lineage>
        <taxon>Eukaryota</taxon>
        <taxon>Viridiplantae</taxon>
        <taxon>Streptophyta</taxon>
        <taxon>Embryophyta</taxon>
        <taxon>Tracheophyta</taxon>
        <taxon>Spermatophyta</taxon>
        <taxon>Magnoliopsida</taxon>
        <taxon>Ranunculales</taxon>
        <taxon>Menispermaceae</taxon>
        <taxon>Menispermoideae</taxon>
        <taxon>Cissampelideae</taxon>
        <taxon>Stephania</taxon>
    </lineage>
</organism>
<accession>A0AAP0HL04</accession>
<name>A0AAP0HL04_9MAGN</name>
<dbReference type="InterPro" id="IPR032696">
    <property type="entry name" value="SQ_cyclase_C"/>
</dbReference>
<dbReference type="AlphaFoldDB" id="A0AAP0HL04"/>
<evidence type="ECO:0000313" key="6">
    <source>
        <dbReference type="EMBL" id="KAK9088276.1"/>
    </source>
</evidence>
<proteinExistence type="inferred from homology"/>
<comment type="caution">
    <text evidence="6">The sequence shown here is derived from an EMBL/GenBank/DDBJ whole genome shotgun (WGS) entry which is preliminary data.</text>
</comment>
<evidence type="ECO:0000313" key="7">
    <source>
        <dbReference type="Proteomes" id="UP001419268"/>
    </source>
</evidence>
<dbReference type="SFLD" id="SFLDG01016">
    <property type="entry name" value="Prenyltransferase_Like_2"/>
    <property type="match status" value="1"/>
</dbReference>
<dbReference type="PANTHER" id="PTHR11764">
    <property type="entry name" value="TERPENE CYCLASE/MUTASE FAMILY MEMBER"/>
    <property type="match status" value="1"/>
</dbReference>
<reference evidence="6 7" key="1">
    <citation type="submission" date="2024-01" db="EMBL/GenBank/DDBJ databases">
        <title>Genome assemblies of Stephania.</title>
        <authorList>
            <person name="Yang L."/>
        </authorList>
    </citation>
    <scope>NUCLEOTIDE SEQUENCE [LARGE SCALE GENOMIC DNA]</scope>
    <source>
        <strain evidence="6">JXDWG</strain>
        <tissue evidence="6">Leaf</tissue>
    </source>
</reference>
<dbReference type="InterPro" id="IPR032697">
    <property type="entry name" value="SQ_cyclase_N"/>
</dbReference>
<evidence type="ECO:0000256" key="2">
    <source>
        <dbReference type="ARBA" id="ARBA00022737"/>
    </source>
</evidence>
<evidence type="ECO:0000259" key="5">
    <source>
        <dbReference type="Pfam" id="PF13249"/>
    </source>
</evidence>
<dbReference type="PANTHER" id="PTHR11764:SF55">
    <property type="entry name" value="TERPENE CYCLASE_MUTASE FAMILY MEMBER"/>
    <property type="match status" value="1"/>
</dbReference>
<evidence type="ECO:0000256" key="1">
    <source>
        <dbReference type="ARBA" id="ARBA00009755"/>
    </source>
</evidence>